<dbReference type="InterPro" id="IPR045439">
    <property type="entry name" value="EAD11"/>
</dbReference>
<name>A0A2D0MWE3_FLAN2</name>
<dbReference type="Pfam" id="PF13304">
    <property type="entry name" value="AAA_21"/>
    <property type="match status" value="1"/>
</dbReference>
<dbReference type="Pfam" id="PF13676">
    <property type="entry name" value="TIR_2"/>
    <property type="match status" value="1"/>
</dbReference>
<dbReference type="InterPro" id="IPR051396">
    <property type="entry name" value="Bact_Antivir_Def_Nuclease"/>
</dbReference>
<evidence type="ECO:0000256" key="2">
    <source>
        <dbReference type="SAM" id="MobiDB-lite"/>
    </source>
</evidence>
<evidence type="ECO:0000259" key="3">
    <source>
        <dbReference type="PROSITE" id="PS50104"/>
    </source>
</evidence>
<organism evidence="4 5">
    <name type="scientific">Flavilitoribacter nigricans (strain ATCC 23147 / DSM 23189 / NBRC 102662 / NCIMB 1420 / SS-2)</name>
    <name type="common">Lewinella nigricans</name>
    <dbReference type="NCBI Taxonomy" id="1122177"/>
    <lineage>
        <taxon>Bacteria</taxon>
        <taxon>Pseudomonadati</taxon>
        <taxon>Bacteroidota</taxon>
        <taxon>Saprospiria</taxon>
        <taxon>Saprospirales</taxon>
        <taxon>Lewinellaceae</taxon>
        <taxon>Flavilitoribacter</taxon>
    </lineage>
</organism>
<dbReference type="SMART" id="SM00255">
    <property type="entry name" value="TIR"/>
    <property type="match status" value="1"/>
</dbReference>
<evidence type="ECO:0000256" key="1">
    <source>
        <dbReference type="SAM" id="Coils"/>
    </source>
</evidence>
<dbReference type="SUPFAM" id="SSF52540">
    <property type="entry name" value="P-loop containing nucleoside triphosphate hydrolases"/>
    <property type="match status" value="1"/>
</dbReference>
<dbReference type="InterPro" id="IPR000157">
    <property type="entry name" value="TIR_dom"/>
</dbReference>
<dbReference type="GO" id="GO:0007165">
    <property type="term" value="P:signal transduction"/>
    <property type="evidence" value="ECO:0007669"/>
    <property type="project" value="InterPro"/>
</dbReference>
<dbReference type="EMBL" id="PDUD01000098">
    <property type="protein sequence ID" value="PHN00584.1"/>
    <property type="molecule type" value="Genomic_DNA"/>
</dbReference>
<dbReference type="Gene3D" id="3.40.50.10140">
    <property type="entry name" value="Toll/interleukin-1 receptor homology (TIR) domain"/>
    <property type="match status" value="1"/>
</dbReference>
<dbReference type="Proteomes" id="UP000223913">
    <property type="component" value="Unassembled WGS sequence"/>
</dbReference>
<dbReference type="OrthoDB" id="9805802at2"/>
<keyword evidence="1" id="KW-0175">Coiled coil</keyword>
<gene>
    <name evidence="4" type="ORF">CRP01_41475</name>
</gene>
<evidence type="ECO:0000313" key="4">
    <source>
        <dbReference type="EMBL" id="PHN00584.1"/>
    </source>
</evidence>
<proteinExistence type="predicted"/>
<dbReference type="InterPro" id="IPR035897">
    <property type="entry name" value="Toll_tir_struct_dom_sf"/>
</dbReference>
<feature type="coiled-coil region" evidence="1">
    <location>
        <begin position="725"/>
        <end position="754"/>
    </location>
</feature>
<dbReference type="InterPro" id="IPR003959">
    <property type="entry name" value="ATPase_AAA_core"/>
</dbReference>
<dbReference type="SUPFAM" id="SSF52200">
    <property type="entry name" value="Toll/Interleukin receptor TIR domain"/>
    <property type="match status" value="1"/>
</dbReference>
<dbReference type="AlphaFoldDB" id="A0A2D0MWE3"/>
<dbReference type="PANTHER" id="PTHR43581:SF2">
    <property type="entry name" value="EXCINUCLEASE ATPASE SUBUNIT"/>
    <property type="match status" value="1"/>
</dbReference>
<reference evidence="4 5" key="1">
    <citation type="submission" date="2017-10" db="EMBL/GenBank/DDBJ databases">
        <title>The draft genome sequence of Lewinella nigricans NBRC 102662.</title>
        <authorList>
            <person name="Wang K."/>
        </authorList>
    </citation>
    <scope>NUCLEOTIDE SEQUENCE [LARGE SCALE GENOMIC DNA]</scope>
    <source>
        <strain evidence="4 5">NBRC 102662</strain>
    </source>
</reference>
<dbReference type="GO" id="GO:0016887">
    <property type="term" value="F:ATP hydrolysis activity"/>
    <property type="evidence" value="ECO:0007669"/>
    <property type="project" value="InterPro"/>
</dbReference>
<evidence type="ECO:0000313" key="5">
    <source>
        <dbReference type="Proteomes" id="UP000223913"/>
    </source>
</evidence>
<dbReference type="PROSITE" id="PS50104">
    <property type="entry name" value="TIR"/>
    <property type="match status" value="1"/>
</dbReference>
<comment type="caution">
    <text evidence="4">The sequence shown here is derived from an EMBL/GenBank/DDBJ whole genome shotgun (WGS) entry which is preliminary data.</text>
</comment>
<dbReference type="Pfam" id="PF19964">
    <property type="entry name" value="EAD11"/>
    <property type="match status" value="1"/>
</dbReference>
<dbReference type="Gene3D" id="3.40.50.300">
    <property type="entry name" value="P-loop containing nucleotide triphosphate hydrolases"/>
    <property type="match status" value="1"/>
</dbReference>
<keyword evidence="5" id="KW-1185">Reference proteome</keyword>
<accession>A0A2D0MWE3</accession>
<protein>
    <recommendedName>
        <fullName evidence="3">TIR domain-containing protein</fullName>
    </recommendedName>
</protein>
<dbReference type="PANTHER" id="PTHR43581">
    <property type="entry name" value="ATP/GTP PHOSPHATASE"/>
    <property type="match status" value="1"/>
</dbReference>
<feature type="region of interest" description="Disordered" evidence="2">
    <location>
        <begin position="1"/>
        <end position="23"/>
    </location>
</feature>
<sequence>MATNAAQSLHREAQRPCSRSKKQKQTMITETIISLITRGAVSKAIDALLDYFEEYRSTKSAKEEVIILKSRLNQIDRNERLGVVGQKEILIERNRITNTLLVLLDEIQATEENSSESEEGLNVFISYSHKDKIFRDELDTHLMPLKRQKKIEVWYDSEIVPGLEWEEEIKRNLENSDIILQLVSPDFIASEYCYSDEMYEALERHQKGDLRVIPILIKECDWRNTPFANLQFLPKDTKPISKFKNKDEAYLNVVSHIKSIVEHRFQASKDTRNQINFLEKQLENASEATNEIEILEALVDCYSRINKQDKVKELTEKRDKLKFYFNVKNPIIIDELLIEGVSIFDEIRWDLQPNINLLLGRNGYGKTHLLRLIPCLLRNEKKIMDVDYKLYNYSVLKLSVHQSEEIKLTHYNECQFIETIGIVPMLAIPAIRNIHPTRAISPIKDELSGELCEIGASYFIQEYPFDKLLQDKLFVFGNDILKFSRRKKSIESAINDSSLVKLITDTIGELTNNTFEIKNVKEYFGQSTIDIEVSTEGNNEPILLQKVSQGTLSVISIIILIYYYLKSLYPEIKEKNLLSQKGIVLIDEVDAHLHPIWQQKIVGILRNNFPNIQFLLTAHSPLVVSGCLEREVAVLNKRKGAHKFTLTQFENNFIGKEIQEIYDEVFEIEDVDNDETYLSYLTKLSTKKEGSIEKRINQLASKSVLNPKQNSELLELYRLIQVSEIREKKENTEKEETENLKAEIRRLKRRLDENEPK</sequence>
<feature type="coiled-coil region" evidence="1">
    <location>
        <begin position="268"/>
        <end position="298"/>
    </location>
</feature>
<dbReference type="InterPro" id="IPR027417">
    <property type="entry name" value="P-loop_NTPase"/>
</dbReference>
<dbReference type="GO" id="GO:0005524">
    <property type="term" value="F:ATP binding"/>
    <property type="evidence" value="ECO:0007669"/>
    <property type="project" value="InterPro"/>
</dbReference>
<dbReference type="RefSeq" id="WP_099156000.1">
    <property type="nucleotide sequence ID" value="NZ_PDUD01000098.1"/>
</dbReference>
<feature type="domain" description="TIR" evidence="3">
    <location>
        <begin position="119"/>
        <end position="251"/>
    </location>
</feature>